<keyword evidence="2" id="KW-0472">Membrane</keyword>
<feature type="transmembrane region" description="Helical" evidence="2">
    <location>
        <begin position="271"/>
        <end position="289"/>
    </location>
</feature>
<keyword evidence="4" id="KW-1185">Reference proteome</keyword>
<sequence>MQSMAKEVWYFTQVSGTDEGRRFKSRDLDRAGILVTFPAGHPQWSSEPQAHHKRVTLQKWRPGTPEPKSPPCVWLEQKEGSKRNRGRKSREGGRERERERGRRRRPRAHSEGQKCSTDDEIGGAVERANRPLFHHMSNTARKCICTGDGVEGGKTGGREQKMGGRWRDIRREREKEWEGSKRKLWEGWRRKNDTEIHSSGSAQTQCAHFHAILGYIRLREEEGHAEDTLVEGEVNLIPLFRHRPVCSNSNMSNRLSKIHAFGWEQGIRTKIWLGWGSGVVVVVVVVAVVRMQIEEAPLCTDGDPMPGSACGGEGREGGEGRRVLGGEGVPSLCLVGGGGAEKEKQAVLVQPGCEEGPQI</sequence>
<evidence type="ECO:0000256" key="1">
    <source>
        <dbReference type="SAM" id="MobiDB-lite"/>
    </source>
</evidence>
<protein>
    <submittedName>
        <fullName evidence="3">Uncharacterized protein</fullName>
    </submittedName>
</protein>
<dbReference type="EMBL" id="RHFK02000005">
    <property type="protein sequence ID" value="TWW75813.1"/>
    <property type="molecule type" value="Genomic_DNA"/>
</dbReference>
<feature type="compositionally biased region" description="Basic and acidic residues" evidence="1">
    <location>
        <begin position="89"/>
        <end position="100"/>
    </location>
</feature>
<dbReference type="Proteomes" id="UP000324091">
    <property type="component" value="Chromosome 13"/>
</dbReference>
<comment type="caution">
    <text evidence="3">The sequence shown here is derived from an EMBL/GenBank/DDBJ whole genome shotgun (WGS) entry which is preliminary data.</text>
</comment>
<keyword evidence="2" id="KW-1133">Transmembrane helix</keyword>
<proteinExistence type="predicted"/>
<reference evidence="3 4" key="1">
    <citation type="submission" date="2019-04" db="EMBL/GenBank/DDBJ databases">
        <title>Chromosome genome assembly for Takifugu flavidus.</title>
        <authorList>
            <person name="Xiao S."/>
        </authorList>
    </citation>
    <scope>NUCLEOTIDE SEQUENCE [LARGE SCALE GENOMIC DNA]</scope>
    <source>
        <strain evidence="3">HTHZ2018</strain>
        <tissue evidence="3">Muscle</tissue>
    </source>
</reference>
<feature type="region of interest" description="Disordered" evidence="1">
    <location>
        <begin position="60"/>
        <end position="121"/>
    </location>
</feature>
<organism evidence="3 4">
    <name type="scientific">Takifugu flavidus</name>
    <name type="common">sansaifugu</name>
    <dbReference type="NCBI Taxonomy" id="433684"/>
    <lineage>
        <taxon>Eukaryota</taxon>
        <taxon>Metazoa</taxon>
        <taxon>Chordata</taxon>
        <taxon>Craniata</taxon>
        <taxon>Vertebrata</taxon>
        <taxon>Euteleostomi</taxon>
        <taxon>Actinopterygii</taxon>
        <taxon>Neopterygii</taxon>
        <taxon>Teleostei</taxon>
        <taxon>Neoteleostei</taxon>
        <taxon>Acanthomorphata</taxon>
        <taxon>Eupercaria</taxon>
        <taxon>Tetraodontiformes</taxon>
        <taxon>Tetradontoidea</taxon>
        <taxon>Tetraodontidae</taxon>
        <taxon>Takifugu</taxon>
    </lineage>
</organism>
<keyword evidence="2" id="KW-0812">Transmembrane</keyword>
<evidence type="ECO:0000256" key="2">
    <source>
        <dbReference type="SAM" id="Phobius"/>
    </source>
</evidence>
<name>A0A5C6P8M1_9TELE</name>
<dbReference type="AlphaFoldDB" id="A0A5C6P8M1"/>
<evidence type="ECO:0000313" key="3">
    <source>
        <dbReference type="EMBL" id="TWW75813.1"/>
    </source>
</evidence>
<gene>
    <name evidence="3" type="ORF">D4764_13G0004750</name>
</gene>
<accession>A0A5C6P8M1</accession>
<evidence type="ECO:0000313" key="4">
    <source>
        <dbReference type="Proteomes" id="UP000324091"/>
    </source>
</evidence>